<evidence type="ECO:0000256" key="2">
    <source>
        <dbReference type="ARBA" id="ARBA00004123"/>
    </source>
</evidence>
<name>S8A370_DACHA</name>
<dbReference type="PANTHER" id="PTHR18829:SF0">
    <property type="entry name" value="PROTEIN YAE1 HOMOLOG"/>
    <property type="match status" value="1"/>
</dbReference>
<dbReference type="STRING" id="1284197.S8A370"/>
<dbReference type="OrthoDB" id="20086at2759"/>
<proteinExistence type="inferred from homology"/>
<comment type="subcellular location">
    <subcellularLocation>
        <location evidence="3">Cytoplasm</location>
    </subcellularLocation>
    <subcellularLocation>
        <location evidence="2">Nucleus</location>
    </subcellularLocation>
</comment>
<dbReference type="InterPro" id="IPR019191">
    <property type="entry name" value="Essential_protein_Yae1_N"/>
</dbReference>
<comment type="similarity">
    <text evidence="4">Belongs to the YAE1 family.</text>
</comment>
<feature type="domain" description="Essential protein Yae1 N-terminal" evidence="10">
    <location>
        <begin position="39"/>
        <end position="76"/>
    </location>
</feature>
<dbReference type="AlphaFoldDB" id="S8A370"/>
<keyword evidence="12" id="KW-1185">Reference proteome</keyword>
<evidence type="ECO:0000256" key="3">
    <source>
        <dbReference type="ARBA" id="ARBA00004496"/>
    </source>
</evidence>
<evidence type="ECO:0000256" key="7">
    <source>
        <dbReference type="ARBA" id="ARBA00018400"/>
    </source>
</evidence>
<evidence type="ECO:0000256" key="1">
    <source>
        <dbReference type="ARBA" id="ARBA00003836"/>
    </source>
</evidence>
<evidence type="ECO:0000313" key="11">
    <source>
        <dbReference type="EMBL" id="EPS37440.1"/>
    </source>
</evidence>
<evidence type="ECO:0000256" key="4">
    <source>
        <dbReference type="ARBA" id="ARBA00007096"/>
    </source>
</evidence>
<dbReference type="PANTHER" id="PTHR18829">
    <property type="entry name" value="PROTEIN YAE1 HOMOLOG"/>
    <property type="match status" value="1"/>
</dbReference>
<dbReference type="EMBL" id="AQGS01000640">
    <property type="protein sequence ID" value="EPS37440.1"/>
    <property type="molecule type" value="Genomic_DNA"/>
</dbReference>
<reference evidence="11 12" key="1">
    <citation type="journal article" date="2013" name="PLoS Genet.">
        <title>Genomic mechanisms accounting for the adaptation to parasitism in nematode-trapping fungi.</title>
        <authorList>
            <person name="Meerupati T."/>
            <person name="Andersson K.M."/>
            <person name="Friman E."/>
            <person name="Kumar D."/>
            <person name="Tunlid A."/>
            <person name="Ahren D."/>
        </authorList>
    </citation>
    <scope>NUCLEOTIDE SEQUENCE [LARGE SCALE GENOMIC DNA]</scope>
    <source>
        <strain evidence="11 12">CBS 200.50</strain>
    </source>
</reference>
<dbReference type="Proteomes" id="UP000015100">
    <property type="component" value="Unassembled WGS sequence"/>
</dbReference>
<evidence type="ECO:0000256" key="8">
    <source>
        <dbReference type="ARBA" id="ARBA00022490"/>
    </source>
</evidence>
<dbReference type="InterPro" id="IPR038881">
    <property type="entry name" value="Yae1-like"/>
</dbReference>
<accession>S8A370</accession>
<evidence type="ECO:0000313" key="12">
    <source>
        <dbReference type="Proteomes" id="UP000015100"/>
    </source>
</evidence>
<evidence type="ECO:0000256" key="5">
    <source>
        <dbReference type="ARBA" id="ARBA00011427"/>
    </source>
</evidence>
<dbReference type="eggNOG" id="KOG4774">
    <property type="taxonomic scope" value="Eukaryota"/>
</dbReference>
<reference evidence="12" key="2">
    <citation type="submission" date="2013-04" db="EMBL/GenBank/DDBJ databases">
        <title>Genomic mechanisms accounting for the adaptation to parasitism in nematode-trapping fungi.</title>
        <authorList>
            <person name="Ahren D.G."/>
        </authorList>
    </citation>
    <scope>NUCLEOTIDE SEQUENCE [LARGE SCALE GENOMIC DNA]</scope>
    <source>
        <strain evidence="12">CBS 200.50</strain>
    </source>
</reference>
<keyword evidence="8" id="KW-0963">Cytoplasm</keyword>
<sequence>MAIHPSSVETPAYDEDYYDVSAPQPETIVRLASKHTTEGYRDGITASKQLHVQEGFDEGYILGAALGLKAGELLGVFDGLVATVNGVLLSLEKEAGASDKIGELEALLRRQKKVRDMAKLELTIEKVFDREYFGEDGVWKWAADGEDGDKENERTFDDIVLQHPLIVKWTMIAKGSSEELGLELKDEFITAEEADN</sequence>
<dbReference type="Pfam" id="PF09811">
    <property type="entry name" value="Yae1_N"/>
    <property type="match status" value="1"/>
</dbReference>
<comment type="function">
    <text evidence="1">The complex LTO1:YAE1 may function as a target specific adapter that probably recruits apo-RPLI1 to the cytosolic iron-sulfur protein assembly (CIA) complex machinery. May be required for biogenesis of the large ribosomal subunit and initiation of translation.</text>
</comment>
<protein>
    <recommendedName>
        <fullName evidence="7">Protein YAE1</fullName>
    </recommendedName>
    <alternativeName>
        <fullName evidence="6">Protein yae1</fullName>
    </alternativeName>
</protein>
<dbReference type="GO" id="GO:0005634">
    <property type="term" value="C:nucleus"/>
    <property type="evidence" value="ECO:0007669"/>
    <property type="project" value="UniProtKB-SubCell"/>
</dbReference>
<evidence type="ECO:0000259" key="10">
    <source>
        <dbReference type="Pfam" id="PF09811"/>
    </source>
</evidence>
<dbReference type="GO" id="GO:0005737">
    <property type="term" value="C:cytoplasm"/>
    <property type="evidence" value="ECO:0007669"/>
    <property type="project" value="UniProtKB-SubCell"/>
</dbReference>
<dbReference type="HOGENOM" id="CLU_066684_0_1_1"/>
<keyword evidence="9" id="KW-0539">Nucleus</keyword>
<evidence type="ECO:0000256" key="9">
    <source>
        <dbReference type="ARBA" id="ARBA00023242"/>
    </source>
</evidence>
<comment type="caution">
    <text evidence="11">The sequence shown here is derived from an EMBL/GenBank/DDBJ whole genome shotgun (WGS) entry which is preliminary data.</text>
</comment>
<evidence type="ECO:0000256" key="6">
    <source>
        <dbReference type="ARBA" id="ARBA00017286"/>
    </source>
</evidence>
<dbReference type="OMA" id="MHFQPVE"/>
<comment type="subunit">
    <text evidence="5">May form a complex with LTO1.</text>
</comment>
<gene>
    <name evidence="11" type="ORF">H072_8908</name>
</gene>
<organism evidence="11 12">
    <name type="scientific">Dactylellina haptotyla (strain CBS 200.50)</name>
    <name type="common">Nematode-trapping fungus</name>
    <name type="synonym">Monacrosporium haptotylum</name>
    <dbReference type="NCBI Taxonomy" id="1284197"/>
    <lineage>
        <taxon>Eukaryota</taxon>
        <taxon>Fungi</taxon>
        <taxon>Dikarya</taxon>
        <taxon>Ascomycota</taxon>
        <taxon>Pezizomycotina</taxon>
        <taxon>Orbiliomycetes</taxon>
        <taxon>Orbiliales</taxon>
        <taxon>Orbiliaceae</taxon>
        <taxon>Dactylellina</taxon>
    </lineage>
</organism>